<proteinExistence type="predicted"/>
<name>A0A1H0MW54_9BACT</name>
<sequence length="196" mass="21322">MFLKFFKKKNKTAVVKERGRAIAGSLDPAMNYCPSCECEFRAEIFRCPSCDVELVKGSEKIAEQRRVLHENGARTMAIGPLDELVNIKKGGLRDVKELRAVLAKNRIPAVIAADESGCAKRCCGPEMLLQVKKDDLAAANRVLTENFVKTTALDLQDLEHAAAIFDPGAEETVCPACGCRFPPAAGSCPECGLCFE</sequence>
<organism evidence="1 2">
    <name type="scientific">Desulforhopalus singaporensis</name>
    <dbReference type="NCBI Taxonomy" id="91360"/>
    <lineage>
        <taxon>Bacteria</taxon>
        <taxon>Pseudomonadati</taxon>
        <taxon>Thermodesulfobacteriota</taxon>
        <taxon>Desulfobulbia</taxon>
        <taxon>Desulfobulbales</taxon>
        <taxon>Desulfocapsaceae</taxon>
        <taxon>Desulforhopalus</taxon>
    </lineage>
</organism>
<evidence type="ECO:0000313" key="1">
    <source>
        <dbReference type="EMBL" id="SDO84643.1"/>
    </source>
</evidence>
<dbReference type="EMBL" id="FNJI01000006">
    <property type="protein sequence ID" value="SDO84643.1"/>
    <property type="molecule type" value="Genomic_DNA"/>
</dbReference>
<dbReference type="AlphaFoldDB" id="A0A1H0MW54"/>
<protein>
    <submittedName>
        <fullName evidence="1">Uncharacterized protein</fullName>
    </submittedName>
</protein>
<evidence type="ECO:0000313" key="2">
    <source>
        <dbReference type="Proteomes" id="UP000199073"/>
    </source>
</evidence>
<reference evidence="1 2" key="1">
    <citation type="submission" date="2016-10" db="EMBL/GenBank/DDBJ databases">
        <authorList>
            <person name="de Groot N.N."/>
        </authorList>
    </citation>
    <scope>NUCLEOTIDE SEQUENCE [LARGE SCALE GENOMIC DNA]</scope>
    <source>
        <strain evidence="1 2">DSM 12130</strain>
    </source>
</reference>
<accession>A0A1H0MW54</accession>
<dbReference type="Proteomes" id="UP000199073">
    <property type="component" value="Unassembled WGS sequence"/>
</dbReference>
<gene>
    <name evidence="1" type="ORF">SAMN05660330_01212</name>
</gene>
<keyword evidence="2" id="KW-1185">Reference proteome</keyword>
<dbReference type="STRING" id="91360.SAMN05660330_01212"/>